<evidence type="ECO:0000313" key="2">
    <source>
        <dbReference type="EMBL" id="KAK6754748.1"/>
    </source>
</evidence>
<keyword evidence="3" id="KW-1185">Reference proteome</keyword>
<comment type="caution">
    <text evidence="2">The sequence shown here is derived from an EMBL/GenBank/DDBJ whole genome shotgun (WGS) entry which is preliminary data.</text>
</comment>
<gene>
    <name evidence="2" type="primary">Necator_chrV.g18416</name>
    <name evidence="2" type="ORF">RB195_013625</name>
</gene>
<name>A0ABR1DX20_NECAM</name>
<keyword evidence="1" id="KW-0732">Signal</keyword>
<dbReference type="EMBL" id="JAVFWL010000005">
    <property type="protein sequence ID" value="KAK6754748.1"/>
    <property type="molecule type" value="Genomic_DNA"/>
</dbReference>
<dbReference type="Proteomes" id="UP001303046">
    <property type="component" value="Unassembled WGS sequence"/>
</dbReference>
<reference evidence="2 3" key="1">
    <citation type="submission" date="2023-08" db="EMBL/GenBank/DDBJ databases">
        <title>A Necator americanus chromosomal reference genome.</title>
        <authorList>
            <person name="Ilik V."/>
            <person name="Petrzelkova K.J."/>
            <person name="Pardy F."/>
            <person name="Fuh T."/>
            <person name="Niatou-Singa F.S."/>
            <person name="Gouil Q."/>
            <person name="Baker L."/>
            <person name="Ritchie M.E."/>
            <person name="Jex A.R."/>
            <person name="Gazzola D."/>
            <person name="Li H."/>
            <person name="Toshio Fujiwara R."/>
            <person name="Zhan B."/>
            <person name="Aroian R.V."/>
            <person name="Pafco B."/>
            <person name="Schwarz E.M."/>
        </authorList>
    </citation>
    <scope>NUCLEOTIDE SEQUENCE [LARGE SCALE GENOMIC DNA]</scope>
    <source>
        <strain evidence="2 3">Aroian</strain>
        <tissue evidence="2">Whole animal</tissue>
    </source>
</reference>
<sequence>MLVFPLLWVVFALIPVTYEDDDTLFNDPLTVTVTPKIWDLLDTKSKLISKIVKSIRFPEISKEGKLLDYNLWDGYIEQLSISKDGVSFEDIDNGVHLHIENINFRVVTKAKVRVGFMLAKVGASGKIWMDAVDGKLDLKLKWNDFEFLPTVETEATLHFNFTNSLKSANLFKKNIQKYAEKAVSVILPEAIVGFIKQSVNPRLKKLKKIVVGLGLSQFGVQWAVQNNTLRVAVRPKSGMENVRPIHSSNKMICVSSGILAVLQIYIGESNVSLFDGRMSFMAPEGSCTSSSCSYCADLDVNLNATKADGTQSELSNCVPPKR</sequence>
<dbReference type="Gene3D" id="3.15.10.10">
    <property type="entry name" value="Bactericidal permeability-increasing protein, domain 1"/>
    <property type="match status" value="1"/>
</dbReference>
<evidence type="ECO:0000313" key="3">
    <source>
        <dbReference type="Proteomes" id="UP001303046"/>
    </source>
</evidence>
<protein>
    <recommendedName>
        <fullName evidence="4">Lipid-binding serum glycoprotein N-terminal domain-containing protein</fullName>
    </recommendedName>
</protein>
<accession>A0ABR1DX20</accession>
<proteinExistence type="predicted"/>
<feature type="chain" id="PRO_5046107251" description="Lipid-binding serum glycoprotein N-terminal domain-containing protein" evidence="1">
    <location>
        <begin position="20"/>
        <end position="322"/>
    </location>
</feature>
<feature type="signal peptide" evidence="1">
    <location>
        <begin position="1"/>
        <end position="19"/>
    </location>
</feature>
<dbReference type="InterPro" id="IPR017943">
    <property type="entry name" value="Bactericidal_perm-incr_a/b_dom"/>
</dbReference>
<evidence type="ECO:0000256" key="1">
    <source>
        <dbReference type="SAM" id="SignalP"/>
    </source>
</evidence>
<dbReference type="SUPFAM" id="SSF55394">
    <property type="entry name" value="Bactericidal permeability-increasing protein, BPI"/>
    <property type="match status" value="1"/>
</dbReference>
<evidence type="ECO:0008006" key="4">
    <source>
        <dbReference type="Google" id="ProtNLM"/>
    </source>
</evidence>
<organism evidence="2 3">
    <name type="scientific">Necator americanus</name>
    <name type="common">Human hookworm</name>
    <dbReference type="NCBI Taxonomy" id="51031"/>
    <lineage>
        <taxon>Eukaryota</taxon>
        <taxon>Metazoa</taxon>
        <taxon>Ecdysozoa</taxon>
        <taxon>Nematoda</taxon>
        <taxon>Chromadorea</taxon>
        <taxon>Rhabditida</taxon>
        <taxon>Rhabditina</taxon>
        <taxon>Rhabditomorpha</taxon>
        <taxon>Strongyloidea</taxon>
        <taxon>Ancylostomatidae</taxon>
        <taxon>Bunostominae</taxon>
        <taxon>Necator</taxon>
    </lineage>
</organism>